<sequence>MPPPERLPLIQVQKWRFAWGRPQIPNLDLRMALKLALLDMAMAMALKTPAPVTGETGAAPWRIAMS</sequence>
<reference evidence="1 2" key="2">
    <citation type="submission" date="2018-06" db="EMBL/GenBank/DDBJ databases">
        <title>Metagenomic assembly of (sub)arctic Cyanobacteria and their associated microbiome from non-axenic cultures.</title>
        <authorList>
            <person name="Baurain D."/>
        </authorList>
    </citation>
    <scope>NUCLEOTIDE SEQUENCE [LARGE SCALE GENOMIC DNA]</scope>
    <source>
        <strain evidence="1">ULC041bin1</strain>
    </source>
</reference>
<protein>
    <submittedName>
        <fullName evidence="1">Uncharacterized protein</fullName>
    </submittedName>
</protein>
<proteinExistence type="predicted"/>
<organism evidence="1 2">
    <name type="scientific">Shackletoniella antarctica</name>
    <dbReference type="NCBI Taxonomy" id="268115"/>
    <lineage>
        <taxon>Bacteria</taxon>
        <taxon>Bacillati</taxon>
        <taxon>Cyanobacteriota</taxon>
        <taxon>Cyanophyceae</taxon>
        <taxon>Oculatellales</taxon>
        <taxon>Oculatellaceae</taxon>
        <taxon>Shackletoniella</taxon>
    </lineage>
</organism>
<evidence type="ECO:0000313" key="1">
    <source>
        <dbReference type="EMBL" id="PZO45718.1"/>
    </source>
</evidence>
<reference evidence="2" key="1">
    <citation type="submission" date="2018-04" db="EMBL/GenBank/DDBJ databases">
        <authorList>
            <person name="Cornet L."/>
        </authorList>
    </citation>
    <scope>NUCLEOTIDE SEQUENCE [LARGE SCALE GENOMIC DNA]</scope>
</reference>
<dbReference type="EMBL" id="QBMN01000002">
    <property type="protein sequence ID" value="PZO45718.1"/>
    <property type="molecule type" value="Genomic_DNA"/>
</dbReference>
<dbReference type="Proteomes" id="UP000249081">
    <property type="component" value="Unassembled WGS sequence"/>
</dbReference>
<gene>
    <name evidence="1" type="ORF">DCF17_00625</name>
</gene>
<accession>A0A2W4YS79</accession>
<evidence type="ECO:0000313" key="2">
    <source>
        <dbReference type="Proteomes" id="UP000249081"/>
    </source>
</evidence>
<comment type="caution">
    <text evidence="1">The sequence shown here is derived from an EMBL/GenBank/DDBJ whole genome shotgun (WGS) entry which is preliminary data.</text>
</comment>
<dbReference type="AlphaFoldDB" id="A0A2W4YS79"/>
<name>A0A2W4YS79_9CYAN</name>